<accession>A0AAE1TPY8</accession>
<keyword evidence="3" id="KW-1185">Reference proteome</keyword>
<protein>
    <recommendedName>
        <fullName evidence="4">Secreted protein</fullName>
    </recommendedName>
</protein>
<evidence type="ECO:0000313" key="2">
    <source>
        <dbReference type="EMBL" id="KAK4291230.1"/>
    </source>
</evidence>
<reference evidence="2" key="1">
    <citation type="submission" date="2023-11" db="EMBL/GenBank/DDBJ databases">
        <title>Genome assemblies of two species of porcelain crab, Petrolisthes cinctipes and Petrolisthes manimaculis (Anomura: Porcellanidae).</title>
        <authorList>
            <person name="Angst P."/>
        </authorList>
    </citation>
    <scope>NUCLEOTIDE SEQUENCE</scope>
    <source>
        <strain evidence="2">PB745_02</strain>
        <tissue evidence="2">Gill</tissue>
    </source>
</reference>
<dbReference type="EMBL" id="JAWZYT010005215">
    <property type="protein sequence ID" value="KAK4291230.1"/>
    <property type="molecule type" value="Genomic_DNA"/>
</dbReference>
<evidence type="ECO:0000313" key="3">
    <source>
        <dbReference type="Proteomes" id="UP001292094"/>
    </source>
</evidence>
<evidence type="ECO:0000256" key="1">
    <source>
        <dbReference type="SAM" id="SignalP"/>
    </source>
</evidence>
<keyword evidence="1" id="KW-0732">Signal</keyword>
<feature type="signal peptide" evidence="1">
    <location>
        <begin position="1"/>
        <end position="19"/>
    </location>
</feature>
<gene>
    <name evidence="2" type="ORF">Pmani_035929</name>
</gene>
<evidence type="ECO:0008006" key="4">
    <source>
        <dbReference type="Google" id="ProtNLM"/>
    </source>
</evidence>
<dbReference type="Proteomes" id="UP001292094">
    <property type="component" value="Unassembled WGS sequence"/>
</dbReference>
<comment type="caution">
    <text evidence="2">The sequence shown here is derived from an EMBL/GenBank/DDBJ whole genome shotgun (WGS) entry which is preliminary data.</text>
</comment>
<dbReference type="AlphaFoldDB" id="A0AAE1TPY8"/>
<feature type="chain" id="PRO_5042071018" description="Secreted protein" evidence="1">
    <location>
        <begin position="20"/>
        <end position="66"/>
    </location>
</feature>
<proteinExistence type="predicted"/>
<organism evidence="2 3">
    <name type="scientific">Petrolisthes manimaculis</name>
    <dbReference type="NCBI Taxonomy" id="1843537"/>
    <lineage>
        <taxon>Eukaryota</taxon>
        <taxon>Metazoa</taxon>
        <taxon>Ecdysozoa</taxon>
        <taxon>Arthropoda</taxon>
        <taxon>Crustacea</taxon>
        <taxon>Multicrustacea</taxon>
        <taxon>Malacostraca</taxon>
        <taxon>Eumalacostraca</taxon>
        <taxon>Eucarida</taxon>
        <taxon>Decapoda</taxon>
        <taxon>Pleocyemata</taxon>
        <taxon>Anomura</taxon>
        <taxon>Galatheoidea</taxon>
        <taxon>Porcellanidae</taxon>
        <taxon>Petrolisthes</taxon>
    </lineage>
</organism>
<sequence length="66" mass="6937">MGWVVIVVTLLQAGTNCDGCSKDEGWLVIEARERCVGDSTAVMEEEAIGGEGVISEIAVVVLVVMV</sequence>
<name>A0AAE1TPY8_9EUCA</name>